<dbReference type="KEGG" id="cyj:Cyan7822_0734"/>
<dbReference type="STRING" id="497965.Cyan7822_0734"/>
<dbReference type="Gene3D" id="3.40.250.10">
    <property type="entry name" value="Rhodanese-like domain"/>
    <property type="match status" value="1"/>
</dbReference>
<reference evidence="4" key="1">
    <citation type="journal article" date="2011" name="MBio">
        <title>Novel metabolic attributes of the genus Cyanothece, comprising a group of unicellular nitrogen-fixing Cyanobacteria.</title>
        <authorList>
            <person name="Bandyopadhyay A."/>
            <person name="Elvitigala T."/>
            <person name="Welsh E."/>
            <person name="Stockel J."/>
            <person name="Liberton M."/>
            <person name="Min H."/>
            <person name="Sherman L.A."/>
            <person name="Pakrasi H.B."/>
        </authorList>
    </citation>
    <scope>NUCLEOTIDE SEQUENCE [LARGE SCALE GENOMIC DNA]</scope>
    <source>
        <strain evidence="4">PCC 7822</strain>
    </source>
</reference>
<feature type="region of interest" description="Disordered" evidence="1">
    <location>
        <begin position="129"/>
        <end position="161"/>
    </location>
</feature>
<dbReference type="AlphaFoldDB" id="E0UBD1"/>
<evidence type="ECO:0000259" key="2">
    <source>
        <dbReference type="PROSITE" id="PS50206"/>
    </source>
</evidence>
<gene>
    <name evidence="3" type="ordered locus">Cyan7822_0734</name>
</gene>
<sequence length="161" mass="18107">MDIADNISKLKEKLPNVTPTPPDLHPQATAHELKSRLKLGEQALTIIDVRDHDSYRYGHIQGAMNVDQGDLEQFAKSSLEPNRDIYIYGASDEETAEAANSLRQAGYSRVAELQGGLKAWQEIYGAMEGIDSEKPPSEGDYNVKSRLEQFKDERDKENQMK</sequence>
<name>E0UBD1_GLOV7</name>
<dbReference type="CDD" id="cd00158">
    <property type="entry name" value="RHOD"/>
    <property type="match status" value="1"/>
</dbReference>
<feature type="domain" description="Rhodanese" evidence="2">
    <location>
        <begin position="40"/>
        <end position="129"/>
    </location>
</feature>
<accession>E0UBD1</accession>
<keyword evidence="4" id="KW-1185">Reference proteome</keyword>
<organism evidence="3 4">
    <name type="scientific">Gloeothece verrucosa (strain PCC 7822)</name>
    <name type="common">Cyanothece sp. (strain PCC 7822)</name>
    <dbReference type="NCBI Taxonomy" id="497965"/>
    <lineage>
        <taxon>Bacteria</taxon>
        <taxon>Bacillati</taxon>
        <taxon>Cyanobacteriota</taxon>
        <taxon>Cyanophyceae</taxon>
        <taxon>Oscillatoriophycideae</taxon>
        <taxon>Chroococcales</taxon>
        <taxon>Aphanothecaceae</taxon>
        <taxon>Gloeothece</taxon>
        <taxon>Gloeothece verrucosa</taxon>
    </lineage>
</organism>
<dbReference type="PANTHER" id="PTHR43031">
    <property type="entry name" value="FAD-DEPENDENT OXIDOREDUCTASE"/>
    <property type="match status" value="1"/>
</dbReference>
<dbReference type="Pfam" id="PF00581">
    <property type="entry name" value="Rhodanese"/>
    <property type="match status" value="1"/>
</dbReference>
<dbReference type="PROSITE" id="PS50206">
    <property type="entry name" value="RHODANESE_3"/>
    <property type="match status" value="1"/>
</dbReference>
<dbReference type="RefSeq" id="WP_013320873.1">
    <property type="nucleotide sequence ID" value="NC_014501.1"/>
</dbReference>
<dbReference type="Proteomes" id="UP000008206">
    <property type="component" value="Chromosome"/>
</dbReference>
<dbReference type="InterPro" id="IPR036873">
    <property type="entry name" value="Rhodanese-like_dom_sf"/>
</dbReference>
<proteinExistence type="predicted"/>
<evidence type="ECO:0000313" key="4">
    <source>
        <dbReference type="Proteomes" id="UP000008206"/>
    </source>
</evidence>
<dbReference type="InterPro" id="IPR050229">
    <property type="entry name" value="GlpE_sulfurtransferase"/>
</dbReference>
<dbReference type="SUPFAM" id="SSF52821">
    <property type="entry name" value="Rhodanese/Cell cycle control phosphatase"/>
    <property type="match status" value="1"/>
</dbReference>
<protein>
    <submittedName>
        <fullName evidence="3">Rhodanese domain protein</fullName>
    </submittedName>
</protein>
<dbReference type="EMBL" id="CP002198">
    <property type="protein sequence ID" value="ADN12763.1"/>
    <property type="molecule type" value="Genomic_DNA"/>
</dbReference>
<dbReference type="SMART" id="SM00450">
    <property type="entry name" value="RHOD"/>
    <property type="match status" value="1"/>
</dbReference>
<feature type="compositionally biased region" description="Basic and acidic residues" evidence="1">
    <location>
        <begin position="131"/>
        <end position="161"/>
    </location>
</feature>
<evidence type="ECO:0000313" key="3">
    <source>
        <dbReference type="EMBL" id="ADN12763.1"/>
    </source>
</evidence>
<dbReference type="PANTHER" id="PTHR43031:SF1">
    <property type="entry name" value="PYRIDINE NUCLEOTIDE-DISULPHIDE OXIDOREDUCTASE"/>
    <property type="match status" value="1"/>
</dbReference>
<evidence type="ECO:0000256" key="1">
    <source>
        <dbReference type="SAM" id="MobiDB-lite"/>
    </source>
</evidence>
<dbReference type="InterPro" id="IPR001763">
    <property type="entry name" value="Rhodanese-like_dom"/>
</dbReference>
<dbReference type="eggNOG" id="COG0607">
    <property type="taxonomic scope" value="Bacteria"/>
</dbReference>
<dbReference type="HOGENOM" id="CLU_089574_9_0_3"/>
<dbReference type="OrthoDB" id="513390at2"/>